<keyword evidence="3" id="KW-1185">Reference proteome</keyword>
<organism evidence="2 3">
    <name type="scientific">Riccia sorocarpa</name>
    <dbReference type="NCBI Taxonomy" id="122646"/>
    <lineage>
        <taxon>Eukaryota</taxon>
        <taxon>Viridiplantae</taxon>
        <taxon>Streptophyta</taxon>
        <taxon>Embryophyta</taxon>
        <taxon>Marchantiophyta</taxon>
        <taxon>Marchantiopsida</taxon>
        <taxon>Marchantiidae</taxon>
        <taxon>Marchantiales</taxon>
        <taxon>Ricciaceae</taxon>
        <taxon>Riccia</taxon>
    </lineage>
</organism>
<dbReference type="EMBL" id="JBJQOH010000004">
    <property type="protein sequence ID" value="KAL3689559.1"/>
    <property type="molecule type" value="Genomic_DNA"/>
</dbReference>
<sequence length="80" mass="8960">MSRRDPYEFAPPQPPVQVDSDGNSDHRSYETTQKALPGSNVYGGKTILVKTWLKAKVKMEDPEPVARSMQLKSKEQLIGT</sequence>
<evidence type="ECO:0000313" key="2">
    <source>
        <dbReference type="EMBL" id="KAL3689559.1"/>
    </source>
</evidence>
<evidence type="ECO:0000256" key="1">
    <source>
        <dbReference type="SAM" id="MobiDB-lite"/>
    </source>
</evidence>
<protein>
    <submittedName>
        <fullName evidence="2">Uncharacterized protein</fullName>
    </submittedName>
</protein>
<gene>
    <name evidence="2" type="ORF">R1sor_015868</name>
</gene>
<accession>A0ABD3HHE5</accession>
<reference evidence="2 3" key="1">
    <citation type="submission" date="2024-09" db="EMBL/GenBank/DDBJ databases">
        <title>Chromosome-scale assembly of Riccia sorocarpa.</title>
        <authorList>
            <person name="Paukszto L."/>
        </authorList>
    </citation>
    <scope>NUCLEOTIDE SEQUENCE [LARGE SCALE GENOMIC DNA]</scope>
    <source>
        <strain evidence="2">LP-2024</strain>
        <tissue evidence="2">Aerial parts of the thallus</tissue>
    </source>
</reference>
<evidence type="ECO:0000313" key="3">
    <source>
        <dbReference type="Proteomes" id="UP001633002"/>
    </source>
</evidence>
<comment type="caution">
    <text evidence="2">The sequence shown here is derived from an EMBL/GenBank/DDBJ whole genome shotgun (WGS) entry which is preliminary data.</text>
</comment>
<dbReference type="AlphaFoldDB" id="A0ABD3HHE5"/>
<dbReference type="Proteomes" id="UP001633002">
    <property type="component" value="Unassembled WGS sequence"/>
</dbReference>
<proteinExistence type="predicted"/>
<name>A0ABD3HHE5_9MARC</name>
<feature type="region of interest" description="Disordered" evidence="1">
    <location>
        <begin position="1"/>
        <end position="37"/>
    </location>
</feature>